<organism evidence="2">
    <name type="scientific">Medicago truncatula</name>
    <name type="common">Barrel medic</name>
    <name type="synonym">Medicago tribuloides</name>
    <dbReference type="NCBI Taxonomy" id="3880"/>
    <lineage>
        <taxon>Eukaryota</taxon>
        <taxon>Viridiplantae</taxon>
        <taxon>Streptophyta</taxon>
        <taxon>Embryophyta</taxon>
        <taxon>Tracheophyta</taxon>
        <taxon>Spermatophyta</taxon>
        <taxon>Magnoliopsida</taxon>
        <taxon>eudicotyledons</taxon>
        <taxon>Gunneridae</taxon>
        <taxon>Pentapetalae</taxon>
        <taxon>rosids</taxon>
        <taxon>fabids</taxon>
        <taxon>Fabales</taxon>
        <taxon>Fabaceae</taxon>
        <taxon>Papilionoideae</taxon>
        <taxon>50 kb inversion clade</taxon>
        <taxon>NPAAA clade</taxon>
        <taxon>Hologalegina</taxon>
        <taxon>IRL clade</taxon>
        <taxon>Trifolieae</taxon>
        <taxon>Medicago</taxon>
    </lineage>
</organism>
<proteinExistence type="predicted"/>
<reference evidence="4" key="5">
    <citation type="submission" date="2015-04" db="UniProtKB">
        <authorList>
            <consortium name="EnsemblPlants"/>
        </authorList>
    </citation>
    <scope>IDENTIFICATION</scope>
    <source>
        <strain evidence="4">cv. Jemalong A17</strain>
    </source>
</reference>
<dbReference type="PaxDb" id="3880-AES64988"/>
<name>A2Q2V0_MEDTR</name>
<evidence type="ECO:0000313" key="5">
    <source>
        <dbReference type="Proteomes" id="UP000002051"/>
    </source>
</evidence>
<keyword evidence="1 3" id="KW-0812">Transmembrane</keyword>
<reference evidence="2" key="2">
    <citation type="submission" date="2007-03" db="EMBL/GenBank/DDBJ databases">
        <authorList>
            <consortium name="The International Medicago Genome Annotation Group"/>
        </authorList>
    </citation>
    <scope>NUCLEOTIDE SEQUENCE</scope>
</reference>
<accession>A2Q2V0</accession>
<dbReference type="EMBL" id="AC152185">
    <property type="protein sequence ID" value="ABN07961.1"/>
    <property type="molecule type" value="Genomic_DNA"/>
</dbReference>
<evidence type="ECO:0000256" key="1">
    <source>
        <dbReference type="SAM" id="Phobius"/>
    </source>
</evidence>
<dbReference type="Proteomes" id="UP000002051">
    <property type="component" value="Chromosome 2"/>
</dbReference>
<dbReference type="AlphaFoldDB" id="A2Q2V0"/>
<evidence type="ECO:0000313" key="2">
    <source>
        <dbReference type="EMBL" id="ABN07961.1"/>
    </source>
</evidence>
<feature type="transmembrane region" description="Helical" evidence="1">
    <location>
        <begin position="12"/>
        <end position="34"/>
    </location>
</feature>
<keyword evidence="5" id="KW-1185">Reference proteome</keyword>
<sequence length="60" mass="7006">METMNLKQQGETTFNTAAETTIMVTTFIGSVLLWKKMKRFLFFSRQNVKREGNDDNDTLK</sequence>
<reference evidence="3 5" key="4">
    <citation type="journal article" date="2014" name="BMC Genomics">
        <title>An improved genome release (version Mt4.0) for the model legume Medicago truncatula.</title>
        <authorList>
            <person name="Tang H."/>
            <person name="Krishnakumar V."/>
            <person name="Bidwell S."/>
            <person name="Rosen B."/>
            <person name="Chan A."/>
            <person name="Zhou S."/>
            <person name="Gentzbittel L."/>
            <person name="Childs K.L."/>
            <person name="Yandell M."/>
            <person name="Gundlach H."/>
            <person name="Mayer K.F."/>
            <person name="Schwartz D.C."/>
            <person name="Town C.D."/>
        </authorList>
    </citation>
    <scope>GENOME REANNOTATION</scope>
    <source>
        <strain evidence="4 5">cv. Jemalong A17</strain>
    </source>
</reference>
<protein>
    <submittedName>
        <fullName evidence="3">Transmembrane protein, putative</fullName>
    </submittedName>
</protein>
<reference evidence="3 5" key="3">
    <citation type="journal article" date="2011" name="Nature">
        <title>The Medicago genome provides insight into the evolution of rhizobial symbioses.</title>
        <authorList>
            <person name="Young N.D."/>
            <person name="Debelle F."/>
            <person name="Oldroyd G.E."/>
            <person name="Geurts R."/>
            <person name="Cannon S.B."/>
            <person name="Udvardi M.K."/>
            <person name="Benedito V.A."/>
            <person name="Mayer K.F."/>
            <person name="Gouzy J."/>
            <person name="Schoof H."/>
            <person name="Van de Peer Y."/>
            <person name="Proost S."/>
            <person name="Cook D.R."/>
            <person name="Meyers B.C."/>
            <person name="Spannagl M."/>
            <person name="Cheung F."/>
            <person name="De Mita S."/>
            <person name="Krishnakumar V."/>
            <person name="Gundlach H."/>
            <person name="Zhou S."/>
            <person name="Mudge J."/>
            <person name="Bharti A.K."/>
            <person name="Murray J.D."/>
            <person name="Naoumkina M.A."/>
            <person name="Rosen B."/>
            <person name="Silverstein K.A."/>
            <person name="Tang H."/>
            <person name="Rombauts S."/>
            <person name="Zhao P.X."/>
            <person name="Zhou P."/>
            <person name="Barbe V."/>
            <person name="Bardou P."/>
            <person name="Bechner M."/>
            <person name="Bellec A."/>
            <person name="Berger A."/>
            <person name="Berges H."/>
            <person name="Bidwell S."/>
            <person name="Bisseling T."/>
            <person name="Choisne N."/>
            <person name="Couloux A."/>
            <person name="Denny R."/>
            <person name="Deshpande S."/>
            <person name="Dai X."/>
            <person name="Doyle J.J."/>
            <person name="Dudez A.M."/>
            <person name="Farmer A.D."/>
            <person name="Fouteau S."/>
            <person name="Franken C."/>
            <person name="Gibelin C."/>
            <person name="Gish J."/>
            <person name="Goldstein S."/>
            <person name="Gonzalez A.J."/>
            <person name="Green P.J."/>
            <person name="Hallab A."/>
            <person name="Hartog M."/>
            <person name="Hua A."/>
            <person name="Humphray S.J."/>
            <person name="Jeong D.H."/>
            <person name="Jing Y."/>
            <person name="Jocker A."/>
            <person name="Kenton S.M."/>
            <person name="Kim D.J."/>
            <person name="Klee K."/>
            <person name="Lai H."/>
            <person name="Lang C."/>
            <person name="Lin S."/>
            <person name="Macmil S.L."/>
            <person name="Magdelenat G."/>
            <person name="Matthews L."/>
            <person name="McCorrison J."/>
            <person name="Monaghan E.L."/>
            <person name="Mun J.H."/>
            <person name="Najar F.Z."/>
            <person name="Nicholson C."/>
            <person name="Noirot C."/>
            <person name="O'Bleness M."/>
            <person name="Paule C.R."/>
            <person name="Poulain J."/>
            <person name="Prion F."/>
            <person name="Qin B."/>
            <person name="Qu C."/>
            <person name="Retzel E.F."/>
            <person name="Riddle C."/>
            <person name="Sallet E."/>
            <person name="Samain S."/>
            <person name="Samson N."/>
            <person name="Sanders I."/>
            <person name="Saurat O."/>
            <person name="Scarpelli C."/>
            <person name="Schiex T."/>
            <person name="Segurens B."/>
            <person name="Severin A.J."/>
            <person name="Sherrier D.J."/>
            <person name="Shi R."/>
            <person name="Sims S."/>
            <person name="Singer S.R."/>
            <person name="Sinharoy S."/>
            <person name="Sterck L."/>
            <person name="Viollet A."/>
            <person name="Wang B.B."/>
            <person name="Wang K."/>
            <person name="Wang M."/>
            <person name="Wang X."/>
            <person name="Warfsmann J."/>
            <person name="Weissenbach J."/>
            <person name="White D.D."/>
            <person name="White J.D."/>
            <person name="Wiley G.B."/>
            <person name="Wincker P."/>
            <person name="Xing Y."/>
            <person name="Yang L."/>
            <person name="Yao Z."/>
            <person name="Ying F."/>
            <person name="Zhai J."/>
            <person name="Zhou L."/>
            <person name="Zuber A."/>
            <person name="Denarie J."/>
            <person name="Dixon R.A."/>
            <person name="May G.D."/>
            <person name="Schwartz D.C."/>
            <person name="Rogers J."/>
            <person name="Quetier F."/>
            <person name="Town C.D."/>
            <person name="Roe B.A."/>
        </authorList>
    </citation>
    <scope>NUCLEOTIDE SEQUENCE [LARGE SCALE GENOMIC DNA]</scope>
    <source>
        <strain evidence="3">A17</strain>
        <strain evidence="4 5">cv. Jemalong A17</strain>
    </source>
</reference>
<dbReference type="EnsemblPlants" id="AES64988">
    <property type="protein sequence ID" value="AES64988"/>
    <property type="gene ID" value="MTR_2g034080"/>
</dbReference>
<dbReference type="EMBL" id="CM001218">
    <property type="protein sequence ID" value="AES64988.1"/>
    <property type="molecule type" value="Genomic_DNA"/>
</dbReference>
<dbReference type="HOGENOM" id="CLU_2945142_0_0_1"/>
<keyword evidence="1" id="KW-1133">Transmembrane helix</keyword>
<evidence type="ECO:0000313" key="3">
    <source>
        <dbReference type="EMBL" id="AES64988.1"/>
    </source>
</evidence>
<evidence type="ECO:0000313" key="4">
    <source>
        <dbReference type="EnsemblPlants" id="AES64988"/>
    </source>
</evidence>
<reference evidence="2" key="1">
    <citation type="submission" date="2004-10" db="EMBL/GenBank/DDBJ databases">
        <authorList>
            <person name="Town C.D."/>
        </authorList>
    </citation>
    <scope>NUCLEOTIDE SEQUENCE</scope>
</reference>
<gene>
    <name evidence="3" type="ordered locus">MTR_2g034080</name>
    <name evidence="2" type="ORF">MtrDRAFT_AC152185g13v2</name>
</gene>
<keyword evidence="1" id="KW-0472">Membrane</keyword>